<proteinExistence type="predicted"/>
<evidence type="ECO:0000313" key="2">
    <source>
        <dbReference type="EMBL" id="MDR4250107.1"/>
    </source>
</evidence>
<keyword evidence="1" id="KW-0472">Membrane</keyword>
<dbReference type="Proteomes" id="UP001182042">
    <property type="component" value="Unassembled WGS sequence"/>
</dbReference>
<keyword evidence="1" id="KW-0812">Transmembrane</keyword>
<evidence type="ECO:0000313" key="3">
    <source>
        <dbReference type="Proteomes" id="UP001182042"/>
    </source>
</evidence>
<accession>A0AAE3WJN6</accession>
<comment type="caution">
    <text evidence="2">The sequence shown here is derived from an EMBL/GenBank/DDBJ whole genome shotgun (WGS) entry which is preliminary data.</text>
</comment>
<organism evidence="2 3">
    <name type="scientific">Bacillus pumilus</name>
    <name type="common">Bacillus mesentericus</name>
    <dbReference type="NCBI Taxonomy" id="1408"/>
    <lineage>
        <taxon>Bacteria</taxon>
        <taxon>Bacillati</taxon>
        <taxon>Bacillota</taxon>
        <taxon>Bacilli</taxon>
        <taxon>Bacillales</taxon>
        <taxon>Bacillaceae</taxon>
        <taxon>Bacillus</taxon>
    </lineage>
</organism>
<reference evidence="2" key="1">
    <citation type="submission" date="2019-07" db="EMBL/GenBank/DDBJ databases">
        <title>Phylogenomic Reclassification of ATCC Bacillus Strains and Various Taxa within the Genus Bacillus.</title>
        <authorList>
            <person name="Riojas M.A."/>
            <person name="Frank A.M."/>
            <person name="Fenn S.L."/>
            <person name="King S."/>
            <person name="Brower S."/>
            <person name="Hazbon M.H."/>
        </authorList>
    </citation>
    <scope>NUCLEOTIDE SEQUENCE</scope>
    <source>
        <strain evidence="2">ATCC 27142</strain>
    </source>
</reference>
<keyword evidence="1" id="KW-1133">Transmembrane helix</keyword>
<dbReference type="AlphaFoldDB" id="A0AAE3WJN6"/>
<evidence type="ECO:0000256" key="1">
    <source>
        <dbReference type="SAM" id="Phobius"/>
    </source>
</evidence>
<protein>
    <submittedName>
        <fullName evidence="2">Uncharacterized protein</fullName>
    </submittedName>
</protein>
<feature type="transmembrane region" description="Helical" evidence="1">
    <location>
        <begin position="12"/>
        <end position="36"/>
    </location>
</feature>
<dbReference type="EMBL" id="VKQA01000001">
    <property type="protein sequence ID" value="MDR4250107.1"/>
    <property type="molecule type" value="Genomic_DNA"/>
</dbReference>
<gene>
    <name evidence="2" type="ORF">FO508_07065</name>
</gene>
<sequence length="59" mass="6967">MLRAHFSKYTHSLVHSLVAFFSNSFSSPTLFILFYYEGYTIKIQTIVNWNLLDKLYENG</sequence>
<name>A0AAE3WJN6_BACPU</name>